<proteinExistence type="predicted"/>
<protein>
    <recommendedName>
        <fullName evidence="1">Amine oxidase domain-containing protein</fullName>
    </recommendedName>
</protein>
<reference evidence="2 3" key="1">
    <citation type="journal article" date="2016" name="Nat. Commun.">
        <title>Thousands of microbial genomes shed light on interconnected biogeochemical processes in an aquifer system.</title>
        <authorList>
            <person name="Anantharaman K."/>
            <person name="Brown C.T."/>
            <person name="Hug L.A."/>
            <person name="Sharon I."/>
            <person name="Castelle C.J."/>
            <person name="Probst A.J."/>
            <person name="Thomas B.C."/>
            <person name="Singh A."/>
            <person name="Wilkins M.J."/>
            <person name="Karaoz U."/>
            <person name="Brodie E.L."/>
            <person name="Williams K.H."/>
            <person name="Hubbard S.S."/>
            <person name="Banfield J.F."/>
        </authorList>
    </citation>
    <scope>NUCLEOTIDE SEQUENCE [LARGE SCALE GENOMIC DNA]</scope>
</reference>
<dbReference type="InterPro" id="IPR002937">
    <property type="entry name" value="Amino_oxidase"/>
</dbReference>
<feature type="domain" description="Amine oxidase" evidence="1">
    <location>
        <begin position="10"/>
        <end position="441"/>
    </location>
</feature>
<sequence>MKALIAGGGMSGLATAVNLLDLGIDVELVEADEIFGGRASSWKDEDGDMIDNALHVFFPYYVNLLNFLKKMGIEDNILWKQTEFYYMQEGGREAVLKFSNLPAPLHALTAFLGLLKSYKAIPRWKLFFTMAAMGSAILYSDKKLEKLDEITFGQWAHRYSPKDAFLPLEPGVNGLTFTPSSMISAKVMLNWFRKVAASPESARVGFANGGLGDIWVDTCLDYIHEKGGKTSLGKHVSAINLEGTKVKSVTIGGRDRKADIYISAISPYALRGILPKEAFNLQYFRNLWHFQYAPSLSLQVWFDRKLTDVDVTFFSNNCIFNTYADLSNVLPDIFSGGSMFEMVLSPADHILGLPDSIIYDIAIKRIRELFPSATGAEVRKYKVVRERQGVYRALPGMEKRRPYQRSPYDNLYLTGDYTRTYVSSGGMEAAIWTANHCAEIIAADKLGKSISLNIEWKPNKGLLPFIKPAAYAGIGLAGLGVLNRMRKAGKSSTSE</sequence>
<dbReference type="Gene3D" id="3.90.660.50">
    <property type="match status" value="1"/>
</dbReference>
<dbReference type="Proteomes" id="UP000177876">
    <property type="component" value="Unassembled WGS sequence"/>
</dbReference>
<name>A0A1F2WJ53_9ACTN</name>
<dbReference type="InterPro" id="IPR036188">
    <property type="entry name" value="FAD/NAD-bd_sf"/>
</dbReference>
<dbReference type="PANTHER" id="PTHR42923">
    <property type="entry name" value="PROTOPORPHYRINOGEN OXIDASE"/>
    <property type="match status" value="1"/>
</dbReference>
<organism evidence="2 3">
    <name type="scientific">Candidatus Solincola sediminis</name>
    <dbReference type="NCBI Taxonomy" id="1797199"/>
    <lineage>
        <taxon>Bacteria</taxon>
        <taxon>Bacillati</taxon>
        <taxon>Actinomycetota</taxon>
        <taxon>Candidatus Geothermincolia</taxon>
        <taxon>Candidatus Geothermincolales</taxon>
        <taxon>Candidatus Geothermincolaceae</taxon>
        <taxon>Candidatus Solincola</taxon>
    </lineage>
</organism>
<gene>
    <name evidence="2" type="ORF">A2Y75_06855</name>
</gene>
<dbReference type="STRING" id="1797197.A2Y75_06855"/>
<evidence type="ECO:0000259" key="1">
    <source>
        <dbReference type="Pfam" id="PF01593"/>
    </source>
</evidence>
<dbReference type="GO" id="GO:0016491">
    <property type="term" value="F:oxidoreductase activity"/>
    <property type="evidence" value="ECO:0007669"/>
    <property type="project" value="InterPro"/>
</dbReference>
<dbReference type="EMBL" id="MELK01000040">
    <property type="protein sequence ID" value="OFW56877.1"/>
    <property type="molecule type" value="Genomic_DNA"/>
</dbReference>
<dbReference type="PANTHER" id="PTHR42923:SF47">
    <property type="entry name" value="BLR3003 PROTEIN"/>
    <property type="match status" value="1"/>
</dbReference>
<dbReference type="SUPFAM" id="SSF51905">
    <property type="entry name" value="FAD/NAD(P)-binding domain"/>
    <property type="match status" value="1"/>
</dbReference>
<dbReference type="InterPro" id="IPR050464">
    <property type="entry name" value="Zeta_carotene_desat/Oxidored"/>
</dbReference>
<dbReference type="Gene3D" id="3.50.50.60">
    <property type="entry name" value="FAD/NAD(P)-binding domain"/>
    <property type="match status" value="1"/>
</dbReference>
<evidence type="ECO:0000313" key="3">
    <source>
        <dbReference type="Proteomes" id="UP000177876"/>
    </source>
</evidence>
<dbReference type="AlphaFoldDB" id="A0A1F2WJ53"/>
<dbReference type="Pfam" id="PF01593">
    <property type="entry name" value="Amino_oxidase"/>
    <property type="match status" value="1"/>
</dbReference>
<comment type="caution">
    <text evidence="2">The sequence shown here is derived from an EMBL/GenBank/DDBJ whole genome shotgun (WGS) entry which is preliminary data.</text>
</comment>
<evidence type="ECO:0000313" key="2">
    <source>
        <dbReference type="EMBL" id="OFW56877.1"/>
    </source>
</evidence>
<accession>A0A1F2WJ53</accession>